<feature type="compositionally biased region" description="Basic and acidic residues" evidence="3">
    <location>
        <begin position="1010"/>
        <end position="1020"/>
    </location>
</feature>
<proteinExistence type="inferred from homology"/>
<feature type="compositionally biased region" description="Polar residues" evidence="3">
    <location>
        <begin position="726"/>
        <end position="740"/>
    </location>
</feature>
<feature type="region of interest" description="Disordered" evidence="3">
    <location>
        <begin position="875"/>
        <end position="1021"/>
    </location>
</feature>
<dbReference type="VEuPathDB" id="FungiDB:C5L36_0A04690"/>
<feature type="compositionally biased region" description="Polar residues" evidence="3">
    <location>
        <begin position="1286"/>
        <end position="1316"/>
    </location>
</feature>
<name>A0A1V2LTA9_PICKU</name>
<feature type="compositionally biased region" description="Low complexity" evidence="3">
    <location>
        <begin position="1563"/>
        <end position="1573"/>
    </location>
</feature>
<evidence type="ECO:0000256" key="2">
    <source>
        <dbReference type="ARBA" id="ARBA00017967"/>
    </source>
</evidence>
<dbReference type="VEuPathDB" id="FungiDB:C5L36_0A04680"/>
<dbReference type="InterPro" id="IPR049150">
    <property type="entry name" value="EFR3_HEAT-like_rpt"/>
</dbReference>
<dbReference type="PANTHER" id="PTHR47766:SF1">
    <property type="entry name" value="PROTEIN EFR3"/>
    <property type="match status" value="1"/>
</dbReference>
<feature type="compositionally biased region" description="Basic and acidic residues" evidence="3">
    <location>
        <begin position="1078"/>
        <end position="1090"/>
    </location>
</feature>
<comment type="similarity">
    <text evidence="1">Belongs to the EFR3 family.</text>
</comment>
<dbReference type="Pfam" id="PF21072">
    <property type="entry name" value="EFR3"/>
    <property type="match status" value="1"/>
</dbReference>
<feature type="region of interest" description="Disordered" evidence="3">
    <location>
        <begin position="1183"/>
        <end position="1220"/>
    </location>
</feature>
<feature type="region of interest" description="Disordered" evidence="3">
    <location>
        <begin position="1356"/>
        <end position="1380"/>
    </location>
</feature>
<feature type="region of interest" description="Disordered" evidence="3">
    <location>
        <begin position="1068"/>
        <end position="1111"/>
    </location>
</feature>
<sequence>MLPGYPYDQQGIHFYNEKSQEVIITIARIRNYSNSTKDHITKQPRKLYGKQKQQGYRGYSFRKVIAETKPNQAELSYLVFYASSRRTKLEKVGIFLLKKTASDISHKRVGHLKVTLYILQELIEKCSEDIGFLTPYFLSIMNDVVSLGDLSVCQLANEVFVKYCALIQPTQRQILSLDSNVLKTFIAVLNKFLDFSHNNQKEWLRISLNTSLAIADYIDFSFVHLERINLIKKSLDMILNMLKDTRFDDELIRTQTTSTQLSPNDLDLDKHAIQCLKSFFDTSSKRQLDESTNSVLSYILKENAEIRWSNAIFAICTRKTHIELRHRILILFLQKTDKYVDIHEVEVSKYLLKIVSNLLNNPVLQFIGLPVLDIVNKVIQFEKSMIINNDSETLKSSYSEVLVNLASRIYYNTQLDDILACFLNSYYYEYTNNGSNRLTESQFFHFTEAIIADIKDILIISEKPEVRLKISPFVLSTFNHLYILFPFDAFANIKDTLELLWLKLIDEFYLFDKQYQEEANQKVPGKRQEVYSIPNVEMCILNNIDNNLFLFLEGIEKIISSIPSDEVKKQISITCTTMAQTFKINFLLNYLKFSSNWLADEEDFKYPLSLLLLGVLSTQIEGGSSLAALIDSKIAYSQQKQMWPKYIGYTPTSPASSHGLTNEELYELLSNIDSVSQWIHRISMSQTSSLAKKIPKPFTNHMVMSTSNSFLSLPGNGSLRAALRNGGQTNGSVTSSNENNDITDDNESNELEYSEDMSFLSPNGFNIPGSSSLRSGWSSMRSGHLSRHVNLQELKQSKNNTVSEGELSRLVKTRTNTTLGPLNANTAGGPPDRGLAKVHTLTAGSTHVPPPSAALPKEKSNTSGLAFSITGIDFDEDEDGETYQDSLGPGGLSSTRYSRDTDHYGGQPRTMSLSSRNLRPQYHHTQQQHPPRAMSMTSSLRGSGVSRSTSMNGNSMRIQGRTQRPGSVNSRANSLTGGYAYQSRQAGGSSRNTSRANSLKSNSTTTKIVKTTEEKDESGRTKTITKTTIERRGDVKIVRTTIIQPANEAIDELDELNEFNEMDELDELQGFDDSGNDGADHHEENEHYEGNENDYLHPSPDPRVNGAASAAAAALGLRRQLHPVSSGPIRVQRNQQVQPIPQVQKRVQSPPSRRSEVRFSDFSSTGDDYPMYEEDEHEELAHVGGNGSECHSPNSPVVRKDSVTASPETPSSFHARAQSRLSEIQEVTENYDYTSEDQVDTVDMNQQMGNRVAAKEIPGEDTTTNGVHGPPAITNIMPTPPHSYRNLSAPVQSKDAPNTHLQSNGEDTESYGSNNRAPRRLKSVLKNSSSSSMVNSPLTPEHTGFENFGGYSSTVGVGTGQVSHPRRTLSPAPALGPASKPLAVTPAVVTSERKELTPEEMYALALQAAEKKVYGDRIEGGGSDDLTSRNTIKNANIGESKNISGKTAVGKSQPGVPYKSNAQGVGFRMHSMREPGPKVSRFSREYNEAGGMKKLLKSKQKEEKRGWESERKARAGELVEELKPQVEHEVEMMPVDAEVELAILQKQEELGKSIGGLGEQVEGKSVGSPSSPSKLKRMFGLGKKKAHSRGGSVDSSSKKLFTFGKPDGSLNDSKAKRASAETAVPDADVAGHGVTGLGLEPTVVPGVEMPTIVENGGLRDGDGDGYTNGGEEAGLNKSLRGASVGDSVEPEEFTDALSSLDVPVEKMVVNAREGAGNVETSVTGKGREDASRVEKEEGGKVKRNNRFMKFFNL</sequence>
<evidence type="ECO:0000256" key="3">
    <source>
        <dbReference type="SAM" id="MobiDB-lite"/>
    </source>
</evidence>
<protein>
    <recommendedName>
        <fullName evidence="2">Protein EFR3</fullName>
    </recommendedName>
</protein>
<feature type="region of interest" description="Disordered" evidence="3">
    <location>
        <begin position="1131"/>
        <end position="1170"/>
    </location>
</feature>
<feature type="region of interest" description="Disordered" evidence="3">
    <location>
        <begin position="1443"/>
        <end position="1479"/>
    </location>
</feature>
<dbReference type="Proteomes" id="UP000189274">
    <property type="component" value="Unassembled WGS sequence"/>
</dbReference>
<evidence type="ECO:0000313" key="4">
    <source>
        <dbReference type="EMBL" id="ONH76672.1"/>
    </source>
</evidence>
<dbReference type="EMBL" id="MQVM01000003">
    <property type="protein sequence ID" value="ONH76672.1"/>
    <property type="molecule type" value="Genomic_DNA"/>
</dbReference>
<feature type="compositionally biased region" description="Basic and acidic residues" evidence="3">
    <location>
        <begin position="1725"/>
        <end position="1739"/>
    </location>
</feature>
<feature type="region of interest" description="Disordered" evidence="3">
    <location>
        <begin position="721"/>
        <end position="749"/>
    </location>
</feature>
<organism evidence="4 5">
    <name type="scientific">Pichia kudriavzevii</name>
    <name type="common">Yeast</name>
    <name type="synonym">Issatchenkia orientalis</name>
    <dbReference type="NCBI Taxonomy" id="4909"/>
    <lineage>
        <taxon>Eukaryota</taxon>
        <taxon>Fungi</taxon>
        <taxon>Dikarya</taxon>
        <taxon>Ascomycota</taxon>
        <taxon>Saccharomycotina</taxon>
        <taxon>Pichiomycetes</taxon>
        <taxon>Pichiales</taxon>
        <taxon>Pichiaceae</taxon>
        <taxon>Pichia</taxon>
    </lineage>
</organism>
<feature type="compositionally biased region" description="Polar residues" evidence="3">
    <location>
        <begin position="1203"/>
        <end position="1212"/>
    </location>
</feature>
<evidence type="ECO:0000256" key="1">
    <source>
        <dbReference type="ARBA" id="ARBA00010216"/>
    </source>
</evidence>
<feature type="compositionally biased region" description="Polar residues" evidence="3">
    <location>
        <begin position="909"/>
        <end position="918"/>
    </location>
</feature>
<feature type="region of interest" description="Disordered" evidence="3">
    <location>
        <begin position="1286"/>
        <end position="1319"/>
    </location>
</feature>
<dbReference type="GO" id="GO:0072659">
    <property type="term" value="P:protein localization to plasma membrane"/>
    <property type="evidence" value="ECO:0007669"/>
    <property type="project" value="InterPro"/>
</dbReference>
<dbReference type="PANTHER" id="PTHR47766">
    <property type="entry name" value="PROTEIN EFR3"/>
    <property type="match status" value="1"/>
</dbReference>
<reference evidence="5" key="1">
    <citation type="journal article" date="2017" name="Genome Announc.">
        <title>Genome sequences of Cyberlindnera fabianii 65, Pichia kudriavzevii 129, and Saccharomyces cerevisiae 131 isolated from fermented masau fruits in Zimbabwe.</title>
        <authorList>
            <person name="van Rijswijck I.M.H."/>
            <person name="Derks M.F.L."/>
            <person name="Abee T."/>
            <person name="de Ridder D."/>
            <person name="Smid E.J."/>
        </authorList>
    </citation>
    <scope>NUCLEOTIDE SEQUENCE [LARGE SCALE GENOMIC DNA]</scope>
    <source>
        <strain evidence="5">129</strain>
    </source>
</reference>
<feature type="region of interest" description="Disordered" evidence="3">
    <location>
        <begin position="1555"/>
        <end position="1689"/>
    </location>
</feature>
<dbReference type="GO" id="GO:0005886">
    <property type="term" value="C:plasma membrane"/>
    <property type="evidence" value="ECO:0007669"/>
    <property type="project" value="TreeGrafter"/>
</dbReference>
<accession>A0A1V2LTA9</accession>
<gene>
    <name evidence="4" type="ORF">BOH78_0936</name>
</gene>
<dbReference type="InterPro" id="IPR039786">
    <property type="entry name" value="EFR3"/>
</dbReference>
<feature type="compositionally biased region" description="Basic residues" evidence="3">
    <location>
        <begin position="1574"/>
        <end position="1588"/>
    </location>
</feature>
<feature type="compositionally biased region" description="Polar residues" evidence="3">
    <location>
        <begin position="935"/>
        <end position="1003"/>
    </location>
</feature>
<feature type="compositionally biased region" description="Polar residues" evidence="3">
    <location>
        <begin position="1132"/>
        <end position="1152"/>
    </location>
</feature>
<feature type="region of interest" description="Disordered" evidence="3">
    <location>
        <begin position="1711"/>
        <end position="1739"/>
    </location>
</feature>
<comment type="caution">
    <text evidence="4">The sequence shown here is derived from an EMBL/GenBank/DDBJ whole genome shotgun (WGS) entry which is preliminary data.</text>
</comment>
<evidence type="ECO:0000313" key="5">
    <source>
        <dbReference type="Proteomes" id="UP000189274"/>
    </source>
</evidence>